<dbReference type="AlphaFoldDB" id="A0A8S3JG33"/>
<dbReference type="EMBL" id="CAJOBI010344865">
    <property type="protein sequence ID" value="CAF5217005.1"/>
    <property type="molecule type" value="Genomic_DNA"/>
</dbReference>
<accession>A0A8S3JG33</accession>
<evidence type="ECO:0000313" key="2">
    <source>
        <dbReference type="EMBL" id="CAF5217005.1"/>
    </source>
</evidence>
<comment type="caution">
    <text evidence="2">The sequence shown here is derived from an EMBL/GenBank/DDBJ whole genome shotgun (WGS) entry which is preliminary data.</text>
</comment>
<feature type="non-terminal residue" evidence="2">
    <location>
        <position position="1"/>
    </location>
</feature>
<dbReference type="Proteomes" id="UP000676336">
    <property type="component" value="Unassembled WGS sequence"/>
</dbReference>
<protein>
    <submittedName>
        <fullName evidence="2">Uncharacterized protein</fullName>
    </submittedName>
</protein>
<proteinExistence type="predicted"/>
<evidence type="ECO:0000256" key="1">
    <source>
        <dbReference type="SAM" id="MobiDB-lite"/>
    </source>
</evidence>
<sequence length="21" mass="2330">NSTYYDDPTQDHSEPAACQGM</sequence>
<gene>
    <name evidence="2" type="ORF">SMN809_LOCUS80282</name>
</gene>
<name>A0A8S3JG33_9BILA</name>
<feature type="region of interest" description="Disordered" evidence="1">
    <location>
        <begin position="1"/>
        <end position="21"/>
    </location>
</feature>
<evidence type="ECO:0000313" key="3">
    <source>
        <dbReference type="Proteomes" id="UP000676336"/>
    </source>
</evidence>
<organism evidence="2 3">
    <name type="scientific">Rotaria magnacalcarata</name>
    <dbReference type="NCBI Taxonomy" id="392030"/>
    <lineage>
        <taxon>Eukaryota</taxon>
        <taxon>Metazoa</taxon>
        <taxon>Spiralia</taxon>
        <taxon>Gnathifera</taxon>
        <taxon>Rotifera</taxon>
        <taxon>Eurotatoria</taxon>
        <taxon>Bdelloidea</taxon>
        <taxon>Philodinida</taxon>
        <taxon>Philodinidae</taxon>
        <taxon>Rotaria</taxon>
    </lineage>
</organism>
<reference evidence="2" key="1">
    <citation type="submission" date="2021-02" db="EMBL/GenBank/DDBJ databases">
        <authorList>
            <person name="Nowell W R."/>
        </authorList>
    </citation>
    <scope>NUCLEOTIDE SEQUENCE</scope>
</reference>